<dbReference type="EMBL" id="CAUYUJ010018236">
    <property type="protein sequence ID" value="CAK0881847.1"/>
    <property type="molecule type" value="Genomic_DNA"/>
</dbReference>
<feature type="region of interest" description="Disordered" evidence="1">
    <location>
        <begin position="1"/>
        <end position="44"/>
    </location>
</feature>
<proteinExistence type="predicted"/>
<protein>
    <submittedName>
        <fullName evidence="2">Uncharacterized protein</fullName>
    </submittedName>
</protein>
<evidence type="ECO:0000313" key="2">
    <source>
        <dbReference type="EMBL" id="CAK0881847.1"/>
    </source>
</evidence>
<accession>A0ABN9WA10</accession>
<comment type="caution">
    <text evidence="2">The sequence shown here is derived from an EMBL/GenBank/DDBJ whole genome shotgun (WGS) entry which is preliminary data.</text>
</comment>
<dbReference type="Proteomes" id="UP001189429">
    <property type="component" value="Unassembled WGS sequence"/>
</dbReference>
<evidence type="ECO:0000256" key="1">
    <source>
        <dbReference type="SAM" id="MobiDB-lite"/>
    </source>
</evidence>
<gene>
    <name evidence="2" type="ORF">PCOR1329_LOCUS64560</name>
</gene>
<organism evidence="2 3">
    <name type="scientific">Prorocentrum cordatum</name>
    <dbReference type="NCBI Taxonomy" id="2364126"/>
    <lineage>
        <taxon>Eukaryota</taxon>
        <taxon>Sar</taxon>
        <taxon>Alveolata</taxon>
        <taxon>Dinophyceae</taxon>
        <taxon>Prorocentrales</taxon>
        <taxon>Prorocentraceae</taxon>
        <taxon>Prorocentrum</taxon>
    </lineage>
</organism>
<evidence type="ECO:0000313" key="3">
    <source>
        <dbReference type="Proteomes" id="UP001189429"/>
    </source>
</evidence>
<feature type="non-terminal residue" evidence="2">
    <location>
        <position position="1"/>
    </location>
</feature>
<reference evidence="2" key="1">
    <citation type="submission" date="2023-10" db="EMBL/GenBank/DDBJ databases">
        <authorList>
            <person name="Chen Y."/>
            <person name="Shah S."/>
            <person name="Dougan E. K."/>
            <person name="Thang M."/>
            <person name="Chan C."/>
        </authorList>
    </citation>
    <scope>NUCLEOTIDE SEQUENCE [LARGE SCALE GENOMIC DNA]</scope>
</reference>
<sequence length="58" mass="6412">HRPLGADVHEAGQGFLLDGRDEEGRGRDEGDAHQHRVGAGRDILQHHPGRLCAAWRPQ</sequence>
<feature type="compositionally biased region" description="Basic and acidic residues" evidence="1">
    <location>
        <begin position="18"/>
        <end position="34"/>
    </location>
</feature>
<feature type="non-terminal residue" evidence="2">
    <location>
        <position position="58"/>
    </location>
</feature>
<name>A0ABN9WA10_9DINO</name>
<keyword evidence="3" id="KW-1185">Reference proteome</keyword>